<dbReference type="EMBL" id="BKCJ010364789">
    <property type="protein sequence ID" value="GFA07322.1"/>
    <property type="molecule type" value="Genomic_DNA"/>
</dbReference>
<gene>
    <name evidence="1" type="ORF">Tci_579294</name>
</gene>
<keyword evidence="1" id="KW-0548">Nucleotidyltransferase</keyword>
<dbReference type="AlphaFoldDB" id="A0A699J2T8"/>
<protein>
    <submittedName>
        <fullName evidence="1">Reverse transcriptase domain-containing protein</fullName>
    </submittedName>
</protein>
<dbReference type="GO" id="GO:0003964">
    <property type="term" value="F:RNA-directed DNA polymerase activity"/>
    <property type="evidence" value="ECO:0007669"/>
    <property type="project" value="UniProtKB-KW"/>
</dbReference>
<sequence>RETDGLPTANSNKKPLYRGKLCQPPIRRARTIDLHKWPSTFDVPFDHAFPSDLSFLKPDYSFPSSTDPGRRCSKWWSDSSGRSRSWFHFSFFIGPLVGTPRPTAKGVGLRVADSRTGNHPEVDFMPLETIRRLCSVFGRRSHLGFEWETSEPKGRVRHQNFIPICSAIRRLAIKASYSASLTALMASFATARVLKNGNDFSADLDRNLFRLANFPFRFCTSFKHFGDGKLMTASTLSGHTFNPSTFTLYPRNVPSFIPKRVSKQRITQTFSSKSIISFPPLGEEDGTECSMIIVAQMGGHFVHRMYMDRGSSSEILYEHFFNRFRLEVRSQMVPATTPLIGFSREKIWPLGKISLLVKIGNEEHSTSAWINFMVVRSPSPYNGKSPGVRKIQAMPSTAHGMLKFPVAGGMPAVIMDLFHDAGVHQLFHFFVDCFICLRNSVISASFQENISRLHLSRPHSSFRPSSVRVEPIAIVCFGYGLW</sequence>
<dbReference type="PANTHER" id="PTHR33240">
    <property type="entry name" value="OS08G0508500 PROTEIN"/>
    <property type="match status" value="1"/>
</dbReference>
<accession>A0A699J2T8</accession>
<keyword evidence="1" id="KW-0695">RNA-directed DNA polymerase</keyword>
<reference evidence="1" key="1">
    <citation type="journal article" date="2019" name="Sci. Rep.">
        <title>Draft genome of Tanacetum cinerariifolium, the natural source of mosquito coil.</title>
        <authorList>
            <person name="Yamashiro T."/>
            <person name="Shiraishi A."/>
            <person name="Satake H."/>
            <person name="Nakayama K."/>
        </authorList>
    </citation>
    <scope>NUCLEOTIDE SEQUENCE</scope>
</reference>
<name>A0A699J2T8_TANCI</name>
<keyword evidence="1" id="KW-0808">Transferase</keyword>
<evidence type="ECO:0000313" key="1">
    <source>
        <dbReference type="EMBL" id="GFA07322.1"/>
    </source>
</evidence>
<proteinExistence type="predicted"/>
<organism evidence="1">
    <name type="scientific">Tanacetum cinerariifolium</name>
    <name type="common">Dalmatian daisy</name>
    <name type="synonym">Chrysanthemum cinerariifolium</name>
    <dbReference type="NCBI Taxonomy" id="118510"/>
    <lineage>
        <taxon>Eukaryota</taxon>
        <taxon>Viridiplantae</taxon>
        <taxon>Streptophyta</taxon>
        <taxon>Embryophyta</taxon>
        <taxon>Tracheophyta</taxon>
        <taxon>Spermatophyta</taxon>
        <taxon>Magnoliopsida</taxon>
        <taxon>eudicotyledons</taxon>
        <taxon>Gunneridae</taxon>
        <taxon>Pentapetalae</taxon>
        <taxon>asterids</taxon>
        <taxon>campanulids</taxon>
        <taxon>Asterales</taxon>
        <taxon>Asteraceae</taxon>
        <taxon>Asteroideae</taxon>
        <taxon>Anthemideae</taxon>
        <taxon>Anthemidinae</taxon>
        <taxon>Tanacetum</taxon>
    </lineage>
</organism>
<feature type="non-terminal residue" evidence="1">
    <location>
        <position position="1"/>
    </location>
</feature>
<dbReference type="PANTHER" id="PTHR33240:SF15">
    <property type="entry name" value="GAG-PRO-LIKE PROTEIN"/>
    <property type="match status" value="1"/>
</dbReference>
<comment type="caution">
    <text evidence="1">The sequence shown here is derived from an EMBL/GenBank/DDBJ whole genome shotgun (WGS) entry which is preliminary data.</text>
</comment>